<dbReference type="EMBL" id="LR796996">
    <property type="protein sequence ID" value="CAB4180612.1"/>
    <property type="molecule type" value="Genomic_DNA"/>
</dbReference>
<evidence type="ECO:0000313" key="3">
    <source>
        <dbReference type="EMBL" id="CAB4189825.1"/>
    </source>
</evidence>
<name>A0A6J5RB97_9CAUD</name>
<proteinExistence type="predicted"/>
<evidence type="ECO:0000313" key="2">
    <source>
        <dbReference type="EMBL" id="CAB4180612.1"/>
    </source>
</evidence>
<evidence type="ECO:0000313" key="1">
    <source>
        <dbReference type="EMBL" id="CAB4143978.1"/>
    </source>
</evidence>
<reference evidence="3" key="1">
    <citation type="submission" date="2020-05" db="EMBL/GenBank/DDBJ databases">
        <authorList>
            <person name="Chiriac C."/>
            <person name="Salcher M."/>
            <person name="Ghai R."/>
            <person name="Kavagutti S V."/>
        </authorList>
    </citation>
    <scope>NUCLEOTIDE SEQUENCE</scope>
</reference>
<organism evidence="3">
    <name type="scientific">uncultured Caudovirales phage</name>
    <dbReference type="NCBI Taxonomy" id="2100421"/>
    <lineage>
        <taxon>Viruses</taxon>
        <taxon>Duplodnaviria</taxon>
        <taxon>Heunggongvirae</taxon>
        <taxon>Uroviricota</taxon>
        <taxon>Caudoviricetes</taxon>
        <taxon>Peduoviridae</taxon>
        <taxon>Maltschvirus</taxon>
        <taxon>Maltschvirus maltsch</taxon>
    </lineage>
</organism>
<dbReference type="EMBL" id="LR797152">
    <property type="protein sequence ID" value="CAB4189825.1"/>
    <property type="molecule type" value="Genomic_DNA"/>
</dbReference>
<protein>
    <submittedName>
        <fullName evidence="3">Uncharacterized protein</fullName>
    </submittedName>
</protein>
<dbReference type="EMBL" id="LR797505">
    <property type="protein sequence ID" value="CAB4221774.1"/>
    <property type="molecule type" value="Genomic_DNA"/>
</dbReference>
<accession>A0A6J5RB97</accession>
<sequence>MNGEVRERLRLLERDHEPDGWPAVRMGDISAVLDMLAAVTIENQCLRTVVKDCLSQLIRTSETKKTKRRKPGKARR</sequence>
<dbReference type="EMBL" id="LR796439">
    <property type="protein sequence ID" value="CAB4143978.1"/>
    <property type="molecule type" value="Genomic_DNA"/>
</dbReference>
<evidence type="ECO:0000313" key="4">
    <source>
        <dbReference type="EMBL" id="CAB4221774.1"/>
    </source>
</evidence>
<gene>
    <name evidence="2" type="ORF">UFOVP1045_61</name>
    <name evidence="3" type="ORF">UFOVP1194_15</name>
    <name evidence="4" type="ORF">UFOVP1641_11</name>
    <name evidence="1" type="ORF">UFOVP466_14</name>
</gene>